<evidence type="ECO:0000313" key="2">
    <source>
        <dbReference type="Proteomes" id="UP001412067"/>
    </source>
</evidence>
<evidence type="ECO:0000313" key="1">
    <source>
        <dbReference type="EMBL" id="KAK8948261.1"/>
    </source>
</evidence>
<reference evidence="1 2" key="1">
    <citation type="journal article" date="2022" name="Nat. Plants">
        <title>Genomes of leafy and leafless Platanthera orchids illuminate the evolution of mycoheterotrophy.</title>
        <authorList>
            <person name="Li M.H."/>
            <person name="Liu K.W."/>
            <person name="Li Z."/>
            <person name="Lu H.C."/>
            <person name="Ye Q.L."/>
            <person name="Zhang D."/>
            <person name="Wang J.Y."/>
            <person name="Li Y.F."/>
            <person name="Zhong Z.M."/>
            <person name="Liu X."/>
            <person name="Yu X."/>
            <person name="Liu D.K."/>
            <person name="Tu X.D."/>
            <person name="Liu B."/>
            <person name="Hao Y."/>
            <person name="Liao X.Y."/>
            <person name="Jiang Y.T."/>
            <person name="Sun W.H."/>
            <person name="Chen J."/>
            <person name="Chen Y.Q."/>
            <person name="Ai Y."/>
            <person name="Zhai J.W."/>
            <person name="Wu S.S."/>
            <person name="Zhou Z."/>
            <person name="Hsiao Y.Y."/>
            <person name="Wu W.L."/>
            <person name="Chen Y.Y."/>
            <person name="Lin Y.F."/>
            <person name="Hsu J.L."/>
            <person name="Li C.Y."/>
            <person name="Wang Z.W."/>
            <person name="Zhao X."/>
            <person name="Zhong W.Y."/>
            <person name="Ma X.K."/>
            <person name="Ma L."/>
            <person name="Huang J."/>
            <person name="Chen G.Z."/>
            <person name="Huang M.Z."/>
            <person name="Huang L."/>
            <person name="Peng D.H."/>
            <person name="Luo Y.B."/>
            <person name="Zou S.Q."/>
            <person name="Chen S.P."/>
            <person name="Lan S."/>
            <person name="Tsai W.C."/>
            <person name="Van de Peer Y."/>
            <person name="Liu Z.J."/>
        </authorList>
    </citation>
    <scope>NUCLEOTIDE SEQUENCE [LARGE SCALE GENOMIC DNA]</scope>
    <source>
        <strain evidence="1">Lor288</strain>
    </source>
</reference>
<proteinExistence type="predicted"/>
<gene>
    <name evidence="1" type="ORF">KSP40_PGU006170</name>
</gene>
<protein>
    <submittedName>
        <fullName evidence="1">Uncharacterized protein</fullName>
    </submittedName>
</protein>
<comment type="caution">
    <text evidence="1">The sequence shown here is derived from an EMBL/GenBank/DDBJ whole genome shotgun (WGS) entry which is preliminary data.</text>
</comment>
<sequence length="75" mass="8390">MVEAKRVLALDEYLFGFSRERKEVEGGVRLHITLGGGGGEFRSSRFVIVDAPRSYNAIFGRPLFSAFHCIPSSFH</sequence>
<dbReference type="EMBL" id="JBBWWR010000016">
    <property type="protein sequence ID" value="KAK8948261.1"/>
    <property type="molecule type" value="Genomic_DNA"/>
</dbReference>
<keyword evidence="2" id="KW-1185">Reference proteome</keyword>
<dbReference type="Proteomes" id="UP001412067">
    <property type="component" value="Unassembled WGS sequence"/>
</dbReference>
<accession>A0ABR2LTU0</accession>
<organism evidence="1 2">
    <name type="scientific">Platanthera guangdongensis</name>
    <dbReference type="NCBI Taxonomy" id="2320717"/>
    <lineage>
        <taxon>Eukaryota</taxon>
        <taxon>Viridiplantae</taxon>
        <taxon>Streptophyta</taxon>
        <taxon>Embryophyta</taxon>
        <taxon>Tracheophyta</taxon>
        <taxon>Spermatophyta</taxon>
        <taxon>Magnoliopsida</taxon>
        <taxon>Liliopsida</taxon>
        <taxon>Asparagales</taxon>
        <taxon>Orchidaceae</taxon>
        <taxon>Orchidoideae</taxon>
        <taxon>Orchideae</taxon>
        <taxon>Orchidinae</taxon>
        <taxon>Platanthera</taxon>
    </lineage>
</organism>
<name>A0ABR2LTU0_9ASPA</name>